<keyword evidence="6 10" id="KW-0407">Ion channel</keyword>
<keyword evidence="4 10" id="KW-1133">Transmembrane helix</keyword>
<evidence type="ECO:0000256" key="1">
    <source>
        <dbReference type="ARBA" id="ARBA00004651"/>
    </source>
</evidence>
<comment type="function">
    <text evidence="9 10">Fluoride-specific ion channel. Important for reducing fluoride concentration in the cell, thus reducing its toxicity.</text>
</comment>
<dbReference type="GO" id="GO:0005886">
    <property type="term" value="C:plasma membrane"/>
    <property type="evidence" value="ECO:0007669"/>
    <property type="project" value="UniProtKB-SubCell"/>
</dbReference>
<evidence type="ECO:0000256" key="2">
    <source>
        <dbReference type="ARBA" id="ARBA00022475"/>
    </source>
</evidence>
<dbReference type="Pfam" id="PF02537">
    <property type="entry name" value="CRCB"/>
    <property type="match status" value="1"/>
</dbReference>
<reference evidence="11 12" key="1">
    <citation type="submission" date="2019-11" db="EMBL/GenBank/DDBJ databases">
        <title>Nocardia sp. nov. CT2-14 isolated from soil.</title>
        <authorList>
            <person name="Kanchanasin P."/>
            <person name="Tanasupawat S."/>
            <person name="Yuki M."/>
            <person name="Kudo T."/>
        </authorList>
    </citation>
    <scope>NUCLEOTIDE SEQUENCE [LARGE SCALE GENOMIC DNA]</scope>
    <source>
        <strain evidence="11 12">CT2-14</strain>
    </source>
</reference>
<evidence type="ECO:0000256" key="9">
    <source>
        <dbReference type="ARBA" id="ARBA00049940"/>
    </source>
</evidence>
<dbReference type="NCBIfam" id="TIGR00494">
    <property type="entry name" value="crcB"/>
    <property type="match status" value="1"/>
</dbReference>
<proteinExistence type="inferred from homology"/>
<feature type="binding site" evidence="10">
    <location>
        <position position="69"/>
    </location>
    <ligand>
        <name>Na(+)</name>
        <dbReference type="ChEBI" id="CHEBI:29101"/>
        <note>structural</note>
    </ligand>
</feature>
<protein>
    <recommendedName>
        <fullName evidence="10">Fluoride-specific ion channel FluC</fullName>
    </recommendedName>
</protein>
<dbReference type="NCBIfam" id="NF010824">
    <property type="entry name" value="PRK14228.1"/>
    <property type="match status" value="1"/>
</dbReference>
<evidence type="ECO:0000256" key="5">
    <source>
        <dbReference type="ARBA" id="ARBA00023136"/>
    </source>
</evidence>
<evidence type="ECO:0000256" key="8">
    <source>
        <dbReference type="ARBA" id="ARBA00035585"/>
    </source>
</evidence>
<dbReference type="HAMAP" id="MF_00454">
    <property type="entry name" value="FluC"/>
    <property type="match status" value="1"/>
</dbReference>
<dbReference type="PANTHER" id="PTHR28259">
    <property type="entry name" value="FLUORIDE EXPORT PROTEIN 1-RELATED"/>
    <property type="match status" value="1"/>
</dbReference>
<evidence type="ECO:0000256" key="3">
    <source>
        <dbReference type="ARBA" id="ARBA00022692"/>
    </source>
</evidence>
<evidence type="ECO:0000256" key="6">
    <source>
        <dbReference type="ARBA" id="ARBA00023303"/>
    </source>
</evidence>
<sequence length="119" mass="12359">MTPLLVILGAMIGAPMRYLTDRAIQTRHDSVFPWGTLTVNLTGCLILGALSGAAVSSPTYALIGTGFCGALTTYSTFGYETVRLAEQRAYLYATLNVAVSLVAGLGAALLGYTTAHALG</sequence>
<dbReference type="GO" id="GO:0140114">
    <property type="term" value="P:cellular detoxification of fluoride"/>
    <property type="evidence" value="ECO:0007669"/>
    <property type="project" value="UniProtKB-UniRule"/>
</dbReference>
<keyword evidence="10" id="KW-0479">Metal-binding</keyword>
<feature type="transmembrane region" description="Helical" evidence="10">
    <location>
        <begin position="60"/>
        <end position="77"/>
    </location>
</feature>
<keyword evidence="10" id="KW-0813">Transport</keyword>
<keyword evidence="10" id="KW-0406">Ion transport</keyword>
<dbReference type="Proteomes" id="UP000432464">
    <property type="component" value="Unassembled WGS sequence"/>
</dbReference>
<keyword evidence="10" id="KW-0915">Sodium</keyword>
<dbReference type="GO" id="GO:0062054">
    <property type="term" value="F:fluoride channel activity"/>
    <property type="evidence" value="ECO:0007669"/>
    <property type="project" value="UniProtKB-UniRule"/>
</dbReference>
<organism evidence="11 12">
    <name type="scientific">Nocardia aurantiaca</name>
    <dbReference type="NCBI Taxonomy" id="2675850"/>
    <lineage>
        <taxon>Bacteria</taxon>
        <taxon>Bacillati</taxon>
        <taxon>Actinomycetota</taxon>
        <taxon>Actinomycetes</taxon>
        <taxon>Mycobacteriales</taxon>
        <taxon>Nocardiaceae</taxon>
        <taxon>Nocardia</taxon>
    </lineage>
</organism>
<evidence type="ECO:0000256" key="7">
    <source>
        <dbReference type="ARBA" id="ARBA00035120"/>
    </source>
</evidence>
<dbReference type="InterPro" id="IPR003691">
    <property type="entry name" value="FluC"/>
</dbReference>
<dbReference type="RefSeq" id="WP_154788823.1">
    <property type="nucleotide sequence ID" value="NZ_WMBB01000007.1"/>
</dbReference>
<comment type="activity regulation">
    <text evidence="10">Na(+) is not transported, but it plays an essential structural role and its presence is essential for fluoride channel function.</text>
</comment>
<keyword evidence="2 10" id="KW-1003">Cell membrane</keyword>
<dbReference type="EMBL" id="WMBB01000007">
    <property type="protein sequence ID" value="MTE14372.1"/>
    <property type="molecule type" value="Genomic_DNA"/>
</dbReference>
<comment type="subcellular location">
    <subcellularLocation>
        <location evidence="1 10">Cell membrane</location>
        <topology evidence="1 10">Multi-pass membrane protein</topology>
    </subcellularLocation>
</comment>
<feature type="binding site" evidence="10">
    <location>
        <position position="72"/>
    </location>
    <ligand>
        <name>Na(+)</name>
        <dbReference type="ChEBI" id="CHEBI:29101"/>
        <note>structural</note>
    </ligand>
</feature>
<evidence type="ECO:0000256" key="10">
    <source>
        <dbReference type="HAMAP-Rule" id="MF_00454"/>
    </source>
</evidence>
<comment type="catalytic activity">
    <reaction evidence="8">
        <text>fluoride(in) = fluoride(out)</text>
        <dbReference type="Rhea" id="RHEA:76159"/>
        <dbReference type="ChEBI" id="CHEBI:17051"/>
    </reaction>
    <physiologicalReaction direction="left-to-right" evidence="8">
        <dbReference type="Rhea" id="RHEA:76160"/>
    </physiologicalReaction>
</comment>
<keyword evidence="12" id="KW-1185">Reference proteome</keyword>
<dbReference type="GO" id="GO:0046872">
    <property type="term" value="F:metal ion binding"/>
    <property type="evidence" value="ECO:0007669"/>
    <property type="project" value="UniProtKB-KW"/>
</dbReference>
<evidence type="ECO:0000313" key="12">
    <source>
        <dbReference type="Proteomes" id="UP000432464"/>
    </source>
</evidence>
<feature type="transmembrane region" description="Helical" evidence="10">
    <location>
        <begin position="89"/>
        <end position="112"/>
    </location>
</feature>
<name>A0A6I3KWG9_9NOCA</name>
<keyword evidence="3 10" id="KW-0812">Transmembrane</keyword>
<dbReference type="PANTHER" id="PTHR28259:SF1">
    <property type="entry name" value="FLUORIDE EXPORT PROTEIN 1-RELATED"/>
    <property type="match status" value="1"/>
</dbReference>
<keyword evidence="5 10" id="KW-0472">Membrane</keyword>
<comment type="caution">
    <text evidence="11">The sequence shown here is derived from an EMBL/GenBank/DDBJ whole genome shotgun (WGS) entry which is preliminary data.</text>
</comment>
<feature type="transmembrane region" description="Helical" evidence="10">
    <location>
        <begin position="32"/>
        <end position="53"/>
    </location>
</feature>
<gene>
    <name evidence="10 11" type="primary">crcB</name>
    <name evidence="10" type="synonym">fluC</name>
    <name evidence="11" type="ORF">GLP40_16580</name>
</gene>
<evidence type="ECO:0000256" key="4">
    <source>
        <dbReference type="ARBA" id="ARBA00022989"/>
    </source>
</evidence>
<accession>A0A6I3KWG9</accession>
<comment type="similarity">
    <text evidence="7 10">Belongs to the fluoride channel Fluc/FEX (TC 1.A.43) family.</text>
</comment>
<dbReference type="AlphaFoldDB" id="A0A6I3KWG9"/>
<evidence type="ECO:0000313" key="11">
    <source>
        <dbReference type="EMBL" id="MTE14372.1"/>
    </source>
</evidence>